<dbReference type="NCBIfam" id="TIGR03085">
    <property type="entry name" value="TIGR03085 family metal-binding protein"/>
    <property type="match status" value="1"/>
</dbReference>
<dbReference type="RefSeq" id="WP_121191433.1">
    <property type="nucleotide sequence ID" value="NZ_RBWV01000001.1"/>
</dbReference>
<comment type="caution">
    <text evidence="1">The sequence shown here is derived from an EMBL/GenBank/DDBJ whole genome shotgun (WGS) entry which is preliminary data.</text>
</comment>
<evidence type="ECO:0000313" key="1">
    <source>
        <dbReference type="EMBL" id="RKS84256.1"/>
    </source>
</evidence>
<name>A0A420XVD0_9ACTN</name>
<dbReference type="InterPro" id="IPR017519">
    <property type="entry name" value="CHP03085"/>
</dbReference>
<reference evidence="1 2" key="1">
    <citation type="submission" date="2018-10" db="EMBL/GenBank/DDBJ databases">
        <title>Genomic Encyclopedia of Archaeal and Bacterial Type Strains, Phase II (KMG-II): from individual species to whole genera.</title>
        <authorList>
            <person name="Goeker M."/>
        </authorList>
    </citation>
    <scope>NUCLEOTIDE SEQUENCE [LARGE SCALE GENOMIC DNA]</scope>
    <source>
        <strain evidence="1 2">RP-AC37</strain>
    </source>
</reference>
<gene>
    <name evidence="1" type="ORF">CLV35_0073</name>
</gene>
<keyword evidence="2" id="KW-1185">Reference proteome</keyword>
<sequence length="211" mass="22739">MTTYARDERAALASTLLDVGPAAPTLDEGWAARDLAAHVVLREGRPDLAAGVFVAALAGRTERAQAELAHGDWDELVARVRCGPPRWSPLGWGPVHEQVNLLELFVHHEDVRRGGAGWSPRELPAGMEQALWVQLRRAAPVLTRSTPTALVLSRTPGHDEVRLHARRGRTTTVRGLVPELVLWVFGRVAAARVEVSGDADTVGAAEDALGV</sequence>
<dbReference type="OrthoDB" id="3268903at2"/>
<dbReference type="AlphaFoldDB" id="A0A420XVD0"/>
<dbReference type="NCBIfam" id="TIGR03083">
    <property type="entry name" value="maleylpyruvate isomerase family mycothiol-dependent enzyme"/>
    <property type="match status" value="1"/>
</dbReference>
<evidence type="ECO:0000313" key="2">
    <source>
        <dbReference type="Proteomes" id="UP000281955"/>
    </source>
</evidence>
<dbReference type="Proteomes" id="UP000281955">
    <property type="component" value="Unassembled WGS sequence"/>
</dbReference>
<proteinExistence type="predicted"/>
<dbReference type="InParanoid" id="A0A420XVD0"/>
<protein>
    <submittedName>
        <fullName evidence="1">Uncharacterized protein (TIGR03085 family)</fullName>
    </submittedName>
</protein>
<dbReference type="InterPro" id="IPR017517">
    <property type="entry name" value="Maleyloyr_isom"/>
</dbReference>
<dbReference type="EMBL" id="RBWV01000001">
    <property type="protein sequence ID" value="RKS84256.1"/>
    <property type="molecule type" value="Genomic_DNA"/>
</dbReference>
<organism evidence="1 2">
    <name type="scientific">Motilibacter peucedani</name>
    <dbReference type="NCBI Taxonomy" id="598650"/>
    <lineage>
        <taxon>Bacteria</taxon>
        <taxon>Bacillati</taxon>
        <taxon>Actinomycetota</taxon>
        <taxon>Actinomycetes</taxon>
        <taxon>Motilibacterales</taxon>
        <taxon>Motilibacteraceae</taxon>
        <taxon>Motilibacter</taxon>
    </lineage>
</organism>
<accession>A0A420XVD0</accession>